<dbReference type="AlphaFoldDB" id="A0A7C6A8Z1"/>
<gene>
    <name evidence="2" type="ORF">ENW73_04385</name>
</gene>
<evidence type="ECO:0000256" key="1">
    <source>
        <dbReference type="SAM" id="Phobius"/>
    </source>
</evidence>
<organism evidence="2">
    <name type="scientific">candidate division WOR-3 bacterium</name>
    <dbReference type="NCBI Taxonomy" id="2052148"/>
    <lineage>
        <taxon>Bacteria</taxon>
        <taxon>Bacteria division WOR-3</taxon>
    </lineage>
</organism>
<keyword evidence="1" id="KW-1133">Transmembrane helix</keyword>
<evidence type="ECO:0000313" key="2">
    <source>
        <dbReference type="EMBL" id="HHS52088.1"/>
    </source>
</evidence>
<dbReference type="PANTHER" id="PTHR31876">
    <property type="entry name" value="COV-LIKE PROTEIN 1"/>
    <property type="match status" value="1"/>
</dbReference>
<dbReference type="Pfam" id="PF04367">
    <property type="entry name" value="DUF502"/>
    <property type="match status" value="1"/>
</dbReference>
<proteinExistence type="predicted"/>
<protein>
    <submittedName>
        <fullName evidence="2">DUF502 domain-containing protein</fullName>
    </submittedName>
</protein>
<feature type="transmembrane region" description="Helical" evidence="1">
    <location>
        <begin position="7"/>
        <end position="29"/>
    </location>
</feature>
<sequence>MDEIKRLFVTGLITIIPIAITVFIFYIFISYLGSFFRPILTSHPILSRLPMPLLSVFGFVLLLVIILAVGGLTEGLVGRWFLRLLDDALARIPLVRGIYSSARQFTKSIFVDKKSLRKTVLAEYPRKGCYTIGFLVVEEKIDLEENKKGLFVFFPASPNPTTGWLALIPEDEVVETNLSIEQGLKLVVSGGVVMPEDVKKWEIKDKRLTLKK</sequence>
<feature type="transmembrane region" description="Helical" evidence="1">
    <location>
        <begin position="49"/>
        <end position="73"/>
    </location>
</feature>
<name>A0A7C6A8Z1_UNCW3</name>
<keyword evidence="1" id="KW-0472">Membrane</keyword>
<keyword evidence="1" id="KW-0812">Transmembrane</keyword>
<comment type="caution">
    <text evidence="2">The sequence shown here is derived from an EMBL/GenBank/DDBJ whole genome shotgun (WGS) entry which is preliminary data.</text>
</comment>
<dbReference type="PANTHER" id="PTHR31876:SF26">
    <property type="entry name" value="PROTEIN LIKE COV 2"/>
    <property type="match status" value="1"/>
</dbReference>
<dbReference type="InterPro" id="IPR007462">
    <property type="entry name" value="COV1-like"/>
</dbReference>
<accession>A0A7C6A8Z1</accession>
<dbReference type="EMBL" id="DTLI01000115">
    <property type="protein sequence ID" value="HHS52088.1"/>
    <property type="molecule type" value="Genomic_DNA"/>
</dbReference>
<reference evidence="2" key="1">
    <citation type="journal article" date="2020" name="mSystems">
        <title>Genome- and Community-Level Interaction Insights into Carbon Utilization and Element Cycling Functions of Hydrothermarchaeota in Hydrothermal Sediment.</title>
        <authorList>
            <person name="Zhou Z."/>
            <person name="Liu Y."/>
            <person name="Xu W."/>
            <person name="Pan J."/>
            <person name="Luo Z.H."/>
            <person name="Li M."/>
        </authorList>
    </citation>
    <scope>NUCLEOTIDE SEQUENCE [LARGE SCALE GENOMIC DNA]</scope>
    <source>
        <strain evidence="2">SpSt-876</strain>
    </source>
</reference>